<dbReference type="SUPFAM" id="SSF52540">
    <property type="entry name" value="P-loop containing nucleoside triphosphate hydrolases"/>
    <property type="match status" value="1"/>
</dbReference>
<dbReference type="GO" id="GO:0005524">
    <property type="term" value="F:ATP binding"/>
    <property type="evidence" value="ECO:0007669"/>
    <property type="project" value="UniProtKB-KW"/>
</dbReference>
<dbReference type="AlphaFoldDB" id="A0A5P2G219"/>
<dbReference type="KEGG" id="arac:E0W69_012820"/>
<evidence type="ECO:0000313" key="4">
    <source>
        <dbReference type="Proteomes" id="UP000292424"/>
    </source>
</evidence>
<keyword evidence="3" id="KW-0067">ATP-binding</keyword>
<dbReference type="PROSITE" id="PS50893">
    <property type="entry name" value="ABC_TRANSPORTER_2"/>
    <property type="match status" value="1"/>
</dbReference>
<name>A0A5P2G219_9BACT</name>
<evidence type="ECO:0000313" key="3">
    <source>
        <dbReference type="EMBL" id="QES89505.1"/>
    </source>
</evidence>
<dbReference type="EMBL" id="CP044016">
    <property type="protein sequence ID" value="QES89505.1"/>
    <property type="molecule type" value="Genomic_DNA"/>
</dbReference>
<dbReference type="InterPro" id="IPR027417">
    <property type="entry name" value="P-loop_NTPase"/>
</dbReference>
<evidence type="ECO:0000256" key="1">
    <source>
        <dbReference type="ARBA" id="ARBA00022448"/>
    </source>
</evidence>
<keyword evidence="3" id="KW-0547">Nucleotide-binding</keyword>
<feature type="domain" description="ABC transporter" evidence="2">
    <location>
        <begin position="5"/>
        <end position="218"/>
    </location>
</feature>
<dbReference type="Proteomes" id="UP000292424">
    <property type="component" value="Chromosome"/>
</dbReference>
<evidence type="ECO:0000259" key="2">
    <source>
        <dbReference type="PROSITE" id="PS50893"/>
    </source>
</evidence>
<dbReference type="InterPro" id="IPR003439">
    <property type="entry name" value="ABC_transporter-like_ATP-bd"/>
</dbReference>
<dbReference type="Pfam" id="PF00005">
    <property type="entry name" value="ABC_tran"/>
    <property type="match status" value="1"/>
</dbReference>
<dbReference type="RefSeq" id="WP_131330448.1">
    <property type="nucleotide sequence ID" value="NZ_CP044016.1"/>
</dbReference>
<sequence>MMHILEADGILLDFGAKRILSNIYIKCETNTITGILGRNGQGKSCLLNIIYGNLKPLSKSVRIDKITLNSAFRNNEQLTFLPQFNFIPANLTLDRVFNDFLIDFYSFVDVFSEFKNLRKSTFGHLSGGQRRLVEVFVILKAKSQFSILDEPFSHLTPIQIEKIMELIQYEKSNKGFIITDHLYQNVLDISDAIYLLNNSRTMLINELDDLERFGYVRL</sequence>
<reference evidence="3 4" key="1">
    <citation type="submission" date="2019-09" db="EMBL/GenBank/DDBJ databases">
        <title>Complete genome sequence of Arachidicoccus sp. B3-10 isolated from apple orchard soil.</title>
        <authorList>
            <person name="Kim H.S."/>
            <person name="Han K.-I."/>
            <person name="Suh M.K."/>
            <person name="Lee K.C."/>
            <person name="Eom M.K."/>
            <person name="Kim J.-S."/>
            <person name="Kang S.W."/>
            <person name="Sin Y."/>
            <person name="Lee J.-S."/>
        </authorList>
    </citation>
    <scope>NUCLEOTIDE SEQUENCE [LARGE SCALE GENOMIC DNA]</scope>
    <source>
        <strain evidence="3 4">B3-10</strain>
    </source>
</reference>
<gene>
    <name evidence="3" type="ORF">E0W69_012820</name>
</gene>
<dbReference type="InterPro" id="IPR050153">
    <property type="entry name" value="Metal_Ion_Import_ABC"/>
</dbReference>
<dbReference type="OrthoDB" id="9801987at2"/>
<dbReference type="GO" id="GO:0016887">
    <property type="term" value="F:ATP hydrolysis activity"/>
    <property type="evidence" value="ECO:0007669"/>
    <property type="project" value="InterPro"/>
</dbReference>
<keyword evidence="4" id="KW-1185">Reference proteome</keyword>
<organism evidence="3 4">
    <name type="scientific">Rhizosphaericola mali</name>
    <dbReference type="NCBI Taxonomy" id="2545455"/>
    <lineage>
        <taxon>Bacteria</taxon>
        <taxon>Pseudomonadati</taxon>
        <taxon>Bacteroidota</taxon>
        <taxon>Chitinophagia</taxon>
        <taxon>Chitinophagales</taxon>
        <taxon>Chitinophagaceae</taxon>
        <taxon>Rhizosphaericola</taxon>
    </lineage>
</organism>
<protein>
    <submittedName>
        <fullName evidence="3">ATP-binding cassette domain-containing protein</fullName>
    </submittedName>
</protein>
<dbReference type="PANTHER" id="PTHR42734">
    <property type="entry name" value="METAL TRANSPORT SYSTEM ATP-BINDING PROTEIN TM_0124-RELATED"/>
    <property type="match status" value="1"/>
</dbReference>
<keyword evidence="1" id="KW-0813">Transport</keyword>
<proteinExistence type="predicted"/>
<accession>A0A5P2G219</accession>
<dbReference type="Gene3D" id="3.40.50.300">
    <property type="entry name" value="P-loop containing nucleotide triphosphate hydrolases"/>
    <property type="match status" value="1"/>
</dbReference>